<evidence type="ECO:0000313" key="2">
    <source>
        <dbReference type="EMBL" id="SUD29180.1"/>
    </source>
</evidence>
<accession>A0A379I8W0</accession>
<dbReference type="EMBL" id="UGUS01000002">
    <property type="protein sequence ID" value="SUD29180.1"/>
    <property type="molecule type" value="Genomic_DNA"/>
</dbReference>
<dbReference type="Proteomes" id="UP000255125">
    <property type="component" value="Unassembled WGS sequence"/>
</dbReference>
<dbReference type="AlphaFoldDB" id="A0A379I8W0"/>
<gene>
    <name evidence="2" type="ORF">NCTC10392_01125</name>
</gene>
<protein>
    <submittedName>
        <fullName evidence="2">Uncharacterized protein</fullName>
    </submittedName>
</protein>
<proteinExistence type="predicted"/>
<reference evidence="2 3" key="1">
    <citation type="submission" date="2018-06" db="EMBL/GenBank/DDBJ databases">
        <authorList>
            <consortium name="Pathogen Informatics"/>
            <person name="Doyle S."/>
        </authorList>
    </citation>
    <scope>NUCLEOTIDE SEQUENCE [LARGE SCALE GENOMIC DNA]</scope>
    <source>
        <strain evidence="2 3">NCTC10392</strain>
    </source>
</reference>
<feature type="compositionally biased region" description="Polar residues" evidence="1">
    <location>
        <begin position="1"/>
        <end position="14"/>
    </location>
</feature>
<feature type="region of interest" description="Disordered" evidence="1">
    <location>
        <begin position="1"/>
        <end position="57"/>
    </location>
</feature>
<sequence>MINGIGSNSFSNMASGAFGDPMEQEKQQAKADQLQGAKDMNEAKRDSYKKATIQARQ</sequence>
<name>A0A379I8W0_PSEFL</name>
<dbReference type="RefSeq" id="WP_158484060.1">
    <property type="nucleotide sequence ID" value="NZ_CP008896.1"/>
</dbReference>
<evidence type="ECO:0000313" key="3">
    <source>
        <dbReference type="Proteomes" id="UP000255125"/>
    </source>
</evidence>
<feature type="compositionally biased region" description="Basic and acidic residues" evidence="1">
    <location>
        <begin position="39"/>
        <end position="49"/>
    </location>
</feature>
<organism evidence="2 3">
    <name type="scientific">Pseudomonas fluorescens</name>
    <dbReference type="NCBI Taxonomy" id="294"/>
    <lineage>
        <taxon>Bacteria</taxon>
        <taxon>Pseudomonadati</taxon>
        <taxon>Pseudomonadota</taxon>
        <taxon>Gammaproteobacteria</taxon>
        <taxon>Pseudomonadales</taxon>
        <taxon>Pseudomonadaceae</taxon>
        <taxon>Pseudomonas</taxon>
    </lineage>
</organism>
<evidence type="ECO:0000256" key="1">
    <source>
        <dbReference type="SAM" id="MobiDB-lite"/>
    </source>
</evidence>